<evidence type="ECO:0000313" key="2">
    <source>
        <dbReference type="EMBL" id="ODQ80238.1"/>
    </source>
</evidence>
<feature type="compositionally biased region" description="Basic residues" evidence="1">
    <location>
        <begin position="46"/>
        <end position="62"/>
    </location>
</feature>
<organism evidence="2 3">
    <name type="scientific">Babjeviella inositovora NRRL Y-12698</name>
    <dbReference type="NCBI Taxonomy" id="984486"/>
    <lineage>
        <taxon>Eukaryota</taxon>
        <taxon>Fungi</taxon>
        <taxon>Dikarya</taxon>
        <taxon>Ascomycota</taxon>
        <taxon>Saccharomycotina</taxon>
        <taxon>Pichiomycetes</taxon>
        <taxon>Serinales incertae sedis</taxon>
        <taxon>Babjeviella</taxon>
    </lineage>
</organism>
<name>A0A1E3QRH4_9ASCO</name>
<feature type="compositionally biased region" description="Basic and acidic residues" evidence="1">
    <location>
        <begin position="18"/>
        <end position="44"/>
    </location>
</feature>
<dbReference type="GeneID" id="30144895"/>
<evidence type="ECO:0000313" key="3">
    <source>
        <dbReference type="Proteomes" id="UP000094336"/>
    </source>
</evidence>
<sequence>MTPSPKFSNPDVANFSTKELRSLQRQVENELQRRAQRTDDDSAPPRRCHSGRKGMRHERRQHGSPPDHMPPSSHRHSRHFHHLNYPPHAPYGHDFYQSSPLHHYSYGQDHFSFPPSPHPSHHYGFRPPRPPHHHGFHPPYSPYHYGFHAPPPPHFGPSPYNPADCLRRHGRRRSVNVIYSDGNESFSDLSDSDGTPENDAVENSGGEKK</sequence>
<feature type="region of interest" description="Disordered" evidence="1">
    <location>
        <begin position="1"/>
        <end position="80"/>
    </location>
</feature>
<evidence type="ECO:0000256" key="1">
    <source>
        <dbReference type="SAM" id="MobiDB-lite"/>
    </source>
</evidence>
<dbReference type="RefSeq" id="XP_018985566.1">
    <property type="nucleotide sequence ID" value="XM_019127042.1"/>
</dbReference>
<feature type="region of interest" description="Disordered" evidence="1">
    <location>
        <begin position="177"/>
        <end position="209"/>
    </location>
</feature>
<dbReference type="AlphaFoldDB" id="A0A1E3QRH4"/>
<gene>
    <name evidence="2" type="ORF">BABINDRAFT_13117</name>
</gene>
<feature type="compositionally biased region" description="Acidic residues" evidence="1">
    <location>
        <begin position="190"/>
        <end position="200"/>
    </location>
</feature>
<reference evidence="3" key="1">
    <citation type="submission" date="2016-05" db="EMBL/GenBank/DDBJ databases">
        <title>Comparative genomics of biotechnologically important yeasts.</title>
        <authorList>
            <consortium name="DOE Joint Genome Institute"/>
            <person name="Riley R."/>
            <person name="Haridas S."/>
            <person name="Wolfe K.H."/>
            <person name="Lopes M.R."/>
            <person name="Hittinger C.T."/>
            <person name="Goker M."/>
            <person name="Salamov A."/>
            <person name="Wisecaver J."/>
            <person name="Long T.M."/>
            <person name="Aerts A.L."/>
            <person name="Barry K."/>
            <person name="Choi C."/>
            <person name="Clum A."/>
            <person name="Coughlan A.Y."/>
            <person name="Deshpande S."/>
            <person name="Douglass A.P."/>
            <person name="Hanson S.J."/>
            <person name="Klenk H.-P."/>
            <person name="Labutti K."/>
            <person name="Lapidus A."/>
            <person name="Lindquist E."/>
            <person name="Lipzen A."/>
            <person name="Meier-Kolthoff J.P."/>
            <person name="Ohm R.A."/>
            <person name="Otillar R.P."/>
            <person name="Pangilinan J."/>
            <person name="Peng Y."/>
            <person name="Rokas A."/>
            <person name="Rosa C.A."/>
            <person name="Scheuner C."/>
            <person name="Sibirny A.A."/>
            <person name="Slot J.C."/>
            <person name="Stielow J.B."/>
            <person name="Sun H."/>
            <person name="Kurtzman C.P."/>
            <person name="Blackwell M."/>
            <person name="Grigoriev I.V."/>
            <person name="Jeffries T.W."/>
        </authorList>
    </citation>
    <scope>NUCLEOTIDE SEQUENCE [LARGE SCALE GENOMIC DNA]</scope>
    <source>
        <strain evidence="3">NRRL Y-12698</strain>
    </source>
</reference>
<accession>A0A1E3QRH4</accession>
<keyword evidence="3" id="KW-1185">Reference proteome</keyword>
<feature type="compositionally biased region" description="Low complexity" evidence="1">
    <location>
        <begin position="63"/>
        <end position="72"/>
    </location>
</feature>
<protein>
    <submittedName>
        <fullName evidence="2">Uncharacterized protein</fullName>
    </submittedName>
</protein>
<proteinExistence type="predicted"/>
<dbReference type="Proteomes" id="UP000094336">
    <property type="component" value="Unassembled WGS sequence"/>
</dbReference>
<dbReference type="EMBL" id="KV454430">
    <property type="protein sequence ID" value="ODQ80238.1"/>
    <property type="molecule type" value="Genomic_DNA"/>
</dbReference>